<evidence type="ECO:0000313" key="11">
    <source>
        <dbReference type="Proteomes" id="UP000298588"/>
    </source>
</evidence>
<keyword evidence="5 6" id="KW-0560">Oxidoreductase</keyword>
<evidence type="ECO:0000259" key="9">
    <source>
        <dbReference type="Pfam" id="PF02771"/>
    </source>
</evidence>
<comment type="similarity">
    <text evidence="2 6">Belongs to the acyl-CoA dehydrogenase family.</text>
</comment>
<keyword evidence="4 6" id="KW-0274">FAD</keyword>
<dbReference type="InterPro" id="IPR013786">
    <property type="entry name" value="AcylCoA_DH/ox_N"/>
</dbReference>
<feature type="domain" description="Acyl-CoA oxidase/dehydrogenase middle" evidence="8">
    <location>
        <begin position="122"/>
        <end position="209"/>
    </location>
</feature>
<dbReference type="Pfam" id="PF00441">
    <property type="entry name" value="Acyl-CoA_dh_1"/>
    <property type="match status" value="1"/>
</dbReference>
<dbReference type="InterPro" id="IPR037069">
    <property type="entry name" value="AcylCoA_DH/ox_N_sf"/>
</dbReference>
<dbReference type="CDD" id="cd00567">
    <property type="entry name" value="ACAD"/>
    <property type="match status" value="1"/>
</dbReference>
<dbReference type="Pfam" id="PF02770">
    <property type="entry name" value="Acyl-CoA_dh_M"/>
    <property type="match status" value="1"/>
</dbReference>
<dbReference type="KEGG" id="paqt:E8L99_01770"/>
<evidence type="ECO:0000259" key="8">
    <source>
        <dbReference type="Pfam" id="PF02770"/>
    </source>
</evidence>
<dbReference type="SUPFAM" id="SSF56645">
    <property type="entry name" value="Acyl-CoA dehydrogenase NM domain-like"/>
    <property type="match status" value="1"/>
</dbReference>
<dbReference type="InterPro" id="IPR036250">
    <property type="entry name" value="AcylCo_DH-like_C"/>
</dbReference>
<organism evidence="10 11">
    <name type="scientific">Phreatobacter aquaticus</name>
    <dbReference type="NCBI Taxonomy" id="2570229"/>
    <lineage>
        <taxon>Bacteria</taxon>
        <taxon>Pseudomonadati</taxon>
        <taxon>Pseudomonadota</taxon>
        <taxon>Alphaproteobacteria</taxon>
        <taxon>Hyphomicrobiales</taxon>
        <taxon>Phreatobacteraceae</taxon>
        <taxon>Phreatobacter</taxon>
    </lineage>
</organism>
<dbReference type="SUPFAM" id="SSF47203">
    <property type="entry name" value="Acyl-CoA dehydrogenase C-terminal domain-like"/>
    <property type="match status" value="1"/>
</dbReference>
<dbReference type="InterPro" id="IPR009100">
    <property type="entry name" value="AcylCoA_DH/oxidase_NM_dom_sf"/>
</dbReference>
<dbReference type="Gene3D" id="1.10.540.10">
    <property type="entry name" value="Acyl-CoA dehydrogenase/oxidase, N-terminal domain"/>
    <property type="match status" value="1"/>
</dbReference>
<dbReference type="AlphaFoldDB" id="A0A4D7QDR9"/>
<protein>
    <submittedName>
        <fullName evidence="10">Pimeloyl-CoA dehydrogenase small subunit</fullName>
    </submittedName>
</protein>
<dbReference type="GO" id="GO:0050660">
    <property type="term" value="F:flavin adenine dinucleotide binding"/>
    <property type="evidence" value="ECO:0007669"/>
    <property type="project" value="InterPro"/>
</dbReference>
<dbReference type="PANTHER" id="PTHR43884">
    <property type="entry name" value="ACYL-COA DEHYDROGENASE"/>
    <property type="match status" value="1"/>
</dbReference>
<evidence type="ECO:0000256" key="6">
    <source>
        <dbReference type="RuleBase" id="RU362125"/>
    </source>
</evidence>
<proteinExistence type="inferred from homology"/>
<dbReference type="InterPro" id="IPR046373">
    <property type="entry name" value="Acyl-CoA_Oxase/DH_mid-dom_sf"/>
</dbReference>
<evidence type="ECO:0000256" key="4">
    <source>
        <dbReference type="ARBA" id="ARBA00022827"/>
    </source>
</evidence>
<sequence>MDFDLTEEQQLLKDSIASFLTDTYDFDSRKRFAAQAGGFSKEVWGKFAELGLLGLPFSEADGGFGGGAVETMLVMEQFGKALVLEPYLATVILGGGVLRHAGSAEQKAALIPAIAEGSLTLALATTERFSRYDLFDVQTTAKKDGSSWVLDGEKSVVVNGATADKIIVTARTSGARRDKAGIGLFLVPGDAPGVTRRDTATQDGTHVAEITLTGVRVGPEAVIGDPAGGLAVVERVADEAIAALSAEALGAMEELHNLTVDYLKQRKQFGINIGSFQALQHRAAEMFVALEQARSMAMLAAMTSETEDVAERQAMASAAKVQIGRSAKFIGQQAVQLHGGIAMTMEYKGGHYFKRLTMIDTLFGDADHHLSKVAEYGQLVSAA</sequence>
<dbReference type="RefSeq" id="WP_137097936.1">
    <property type="nucleotide sequence ID" value="NZ_CP039865.1"/>
</dbReference>
<evidence type="ECO:0000313" key="10">
    <source>
        <dbReference type="EMBL" id="QCK84601.1"/>
    </source>
</evidence>
<feature type="domain" description="Acyl-CoA dehydrogenase/oxidase C-terminal" evidence="7">
    <location>
        <begin position="229"/>
        <end position="375"/>
    </location>
</feature>
<dbReference type="InterPro" id="IPR009075">
    <property type="entry name" value="AcylCo_DH/oxidase_C"/>
</dbReference>
<dbReference type="EMBL" id="CP039865">
    <property type="protein sequence ID" value="QCK84601.1"/>
    <property type="molecule type" value="Genomic_DNA"/>
</dbReference>
<comment type="cofactor">
    <cofactor evidence="1 6">
        <name>FAD</name>
        <dbReference type="ChEBI" id="CHEBI:57692"/>
    </cofactor>
</comment>
<gene>
    <name evidence="10" type="ORF">E8L99_01770</name>
</gene>
<keyword evidence="3 6" id="KW-0285">Flavoprotein</keyword>
<dbReference type="PANTHER" id="PTHR43884:SF20">
    <property type="entry name" value="ACYL-COA DEHYDROGENASE FADE28"/>
    <property type="match status" value="1"/>
</dbReference>
<name>A0A4D7QDR9_9HYPH</name>
<accession>A0A4D7QDR9</accession>
<dbReference type="GO" id="GO:0003995">
    <property type="term" value="F:acyl-CoA dehydrogenase activity"/>
    <property type="evidence" value="ECO:0007669"/>
    <property type="project" value="TreeGrafter"/>
</dbReference>
<keyword evidence="11" id="KW-1185">Reference proteome</keyword>
<evidence type="ECO:0000256" key="1">
    <source>
        <dbReference type="ARBA" id="ARBA00001974"/>
    </source>
</evidence>
<dbReference type="Gene3D" id="2.40.110.10">
    <property type="entry name" value="Butyryl-CoA Dehydrogenase, subunit A, domain 2"/>
    <property type="match status" value="1"/>
</dbReference>
<dbReference type="Gene3D" id="1.20.140.10">
    <property type="entry name" value="Butyryl-CoA Dehydrogenase, subunit A, domain 3"/>
    <property type="match status" value="1"/>
</dbReference>
<evidence type="ECO:0000256" key="2">
    <source>
        <dbReference type="ARBA" id="ARBA00009347"/>
    </source>
</evidence>
<evidence type="ECO:0000256" key="3">
    <source>
        <dbReference type="ARBA" id="ARBA00022630"/>
    </source>
</evidence>
<evidence type="ECO:0000259" key="7">
    <source>
        <dbReference type="Pfam" id="PF00441"/>
    </source>
</evidence>
<dbReference type="Pfam" id="PF02771">
    <property type="entry name" value="Acyl-CoA_dh_N"/>
    <property type="match status" value="1"/>
</dbReference>
<feature type="domain" description="Acyl-CoA dehydrogenase/oxidase N-terminal" evidence="9">
    <location>
        <begin position="6"/>
        <end position="117"/>
    </location>
</feature>
<evidence type="ECO:0000256" key="5">
    <source>
        <dbReference type="ARBA" id="ARBA00023002"/>
    </source>
</evidence>
<dbReference type="InterPro" id="IPR006091">
    <property type="entry name" value="Acyl-CoA_Oxase/DH_mid-dom"/>
</dbReference>
<dbReference type="OrthoDB" id="9775090at2"/>
<reference evidence="10 11" key="1">
    <citation type="submission" date="2019-04" db="EMBL/GenBank/DDBJ databases">
        <title>Phreatobacter aquaticus sp. nov.</title>
        <authorList>
            <person name="Choi A."/>
            <person name="Baek K."/>
        </authorList>
    </citation>
    <scope>NUCLEOTIDE SEQUENCE [LARGE SCALE GENOMIC DNA]</scope>
    <source>
        <strain evidence="10 11">NMCR1094</strain>
    </source>
</reference>
<dbReference type="Proteomes" id="UP000298588">
    <property type="component" value="Chromosome"/>
</dbReference>